<evidence type="ECO:0000256" key="1">
    <source>
        <dbReference type="ARBA" id="ARBA00004196"/>
    </source>
</evidence>
<evidence type="ECO:0000313" key="4">
    <source>
        <dbReference type="Proteomes" id="UP001320876"/>
    </source>
</evidence>
<dbReference type="Proteomes" id="UP001320876">
    <property type="component" value="Unassembled WGS sequence"/>
</dbReference>
<keyword evidence="4" id="KW-1185">Reference proteome</keyword>
<gene>
    <name evidence="3" type="ORF">OKA05_00180</name>
</gene>
<comment type="subcellular location">
    <subcellularLocation>
        <location evidence="1">Cell envelope</location>
    </subcellularLocation>
</comment>
<dbReference type="Gene3D" id="2.70.98.70">
    <property type="match status" value="1"/>
</dbReference>
<feature type="domain" description="Heparinase II/III-like C-terminal" evidence="2">
    <location>
        <begin position="370"/>
        <end position="530"/>
    </location>
</feature>
<protein>
    <submittedName>
        <fullName evidence="3">Heparinase II/III-family protein</fullName>
    </submittedName>
</protein>
<dbReference type="PANTHER" id="PTHR38045">
    <property type="entry name" value="CHROMOSOME 1, WHOLE GENOME SHOTGUN SEQUENCE"/>
    <property type="match status" value="1"/>
</dbReference>
<dbReference type="Gene3D" id="1.50.10.100">
    <property type="entry name" value="Chondroitin AC/alginate lyase"/>
    <property type="match status" value="1"/>
</dbReference>
<sequence>MRSMCLWLACAGAVMAEVHPRLWFREDAEGAVKQRIANDPLARDVQAHIVKRAEKVLDERTCEYRIPDGKRLLSESRLALHNVLHCGWVWRTTGDVRFKERTIRELDAACALKDWNPSHFLDTAEMATAVAVGYDWLFPALSDEQKRRYEDALLEKALRVVGEKHAKTGWWKGATNNWTQVCGTGMALAAEVVKERDPALCEPLVEHGKKQIESCESFYLPDGAYPEGPSYWHYGTNYEVLLLAQLGKGIKVPEVLRRSGDFMRHVTGPTRVTFNYADGNPGAEVPSPAQSWIATHFKDVEQAAHVRSLLERSLKEGTGNGTTGDLRFFPLHLLWLPEAPGAGKTGPGYLGARFNGEQSFAFLRTAWTPDAAWLAVKGGTGAASHGHLDAGAFVYEAKGVRWFHDIGKDDYNMPGYFGNQRWDYLRLNNLSHNTLVIDGKLQATPREGCTVSEIFSGNSKLGVVVKLAPAYQGQAQVVDRSFTFDLKDGSVRTYDIVTKPVGPVRWAVVTKAKPKIEGSRVTLEVSGKRLVLERHDKAGGVWEEYSLKPKTEREQQNKGFYLIGFSAPRADELKLEVSWKVE</sequence>
<organism evidence="3 4">
    <name type="scientific">Luteolibacter arcticus</name>
    <dbReference type="NCBI Taxonomy" id="1581411"/>
    <lineage>
        <taxon>Bacteria</taxon>
        <taxon>Pseudomonadati</taxon>
        <taxon>Verrucomicrobiota</taxon>
        <taxon>Verrucomicrobiia</taxon>
        <taxon>Verrucomicrobiales</taxon>
        <taxon>Verrucomicrobiaceae</taxon>
        <taxon>Luteolibacter</taxon>
    </lineage>
</organism>
<dbReference type="SUPFAM" id="SSF48230">
    <property type="entry name" value="Chondroitin AC/alginate lyase"/>
    <property type="match status" value="1"/>
</dbReference>
<proteinExistence type="predicted"/>
<dbReference type="PANTHER" id="PTHR38045:SF1">
    <property type="entry name" value="HEPARINASE II_III-LIKE PROTEIN"/>
    <property type="match status" value="1"/>
</dbReference>
<reference evidence="3 4" key="1">
    <citation type="submission" date="2022-10" db="EMBL/GenBank/DDBJ databases">
        <title>Luteolibacter arcticus strain CCTCC AB 2014275, whole genome shotgun sequencing project.</title>
        <authorList>
            <person name="Zhao G."/>
            <person name="Shen L."/>
        </authorList>
    </citation>
    <scope>NUCLEOTIDE SEQUENCE [LARGE SCALE GENOMIC DNA]</scope>
    <source>
        <strain evidence="3 4">CCTCC AB 2014275</strain>
    </source>
</reference>
<dbReference type="EMBL" id="JAPDDT010000001">
    <property type="protein sequence ID" value="MCW1920948.1"/>
    <property type="molecule type" value="Genomic_DNA"/>
</dbReference>
<dbReference type="Pfam" id="PF07940">
    <property type="entry name" value="Hepar_II_III_C"/>
    <property type="match status" value="1"/>
</dbReference>
<name>A0ABT3GBE9_9BACT</name>
<accession>A0ABT3GBE9</accession>
<evidence type="ECO:0000313" key="3">
    <source>
        <dbReference type="EMBL" id="MCW1920948.1"/>
    </source>
</evidence>
<comment type="caution">
    <text evidence="3">The sequence shown here is derived from an EMBL/GenBank/DDBJ whole genome shotgun (WGS) entry which is preliminary data.</text>
</comment>
<dbReference type="InterPro" id="IPR012480">
    <property type="entry name" value="Hepar_II_III_C"/>
</dbReference>
<evidence type="ECO:0000259" key="2">
    <source>
        <dbReference type="Pfam" id="PF07940"/>
    </source>
</evidence>
<dbReference type="RefSeq" id="WP_264485057.1">
    <property type="nucleotide sequence ID" value="NZ_JAPDDT010000001.1"/>
</dbReference>
<dbReference type="InterPro" id="IPR008929">
    <property type="entry name" value="Chondroitin_lyas"/>
</dbReference>